<dbReference type="SUPFAM" id="SSF52540">
    <property type="entry name" value="P-loop containing nucleoside triphosphate hydrolases"/>
    <property type="match status" value="1"/>
</dbReference>
<protein>
    <submittedName>
        <fullName evidence="2">Archaeal ATPase</fullName>
    </submittedName>
</protein>
<organism evidence="2 3">
    <name type="scientific">Candidatus Venteria ishoeyi</name>
    <dbReference type="NCBI Taxonomy" id="1899563"/>
    <lineage>
        <taxon>Bacteria</taxon>
        <taxon>Pseudomonadati</taxon>
        <taxon>Pseudomonadota</taxon>
        <taxon>Gammaproteobacteria</taxon>
        <taxon>Thiotrichales</taxon>
        <taxon>Thiotrichaceae</taxon>
        <taxon>Venteria</taxon>
    </lineage>
</organism>
<sequence length="418" mass="47916">MSFADSLKNHVPAFNPVNLAEKTGIQEMILKGWLDGKSLPEDYAVFATVMKIWRPALWRSENLKERNQLLREAGLECYVFCDLLNKYRNGQSIASLAKACGLERQTLQRWCAAEQLPSQGKHDTLIRLANKLITSARKRHEFLWAAGHQEDTLLNACVVDKPIVHAAQFFGRKDELNLIIEQWQRKPPPNIAISGPKGCGKTSLLNQILARRDELPGKIILIDFSLPQMCSREYLLRHILEKLNLSIPSIDNCNFFSYIKILYDKLSCPAFIFMDNLDIGLQAPALDITFWDSMRALGQRQDNFGIGFLVTARSLPEYAAREQGMASPFFNTFGQTLRLGPWSDEDVDTYFEAVSSMEDCKISNDMREWLGGHSEGWPNRLQFLTNAFFRSLRYPRQSEIWQVESLEYMQRFCGDNLT</sequence>
<dbReference type="AlphaFoldDB" id="A0A1H6F506"/>
<dbReference type="OrthoDB" id="141199at2"/>
<gene>
    <name evidence="2" type="ORF">MBHS_00307</name>
</gene>
<dbReference type="Proteomes" id="UP000236724">
    <property type="component" value="Unassembled WGS sequence"/>
</dbReference>
<dbReference type="CDD" id="cd00093">
    <property type="entry name" value="HTH_XRE"/>
    <property type="match status" value="1"/>
</dbReference>
<dbReference type="GO" id="GO:0016887">
    <property type="term" value="F:ATP hydrolysis activity"/>
    <property type="evidence" value="ECO:0007669"/>
    <property type="project" value="InterPro"/>
</dbReference>
<feature type="domain" description="ORC1/DEAH AAA+ ATPase" evidence="1">
    <location>
        <begin position="189"/>
        <end position="282"/>
    </location>
</feature>
<dbReference type="InterPro" id="IPR001387">
    <property type="entry name" value="Cro/C1-type_HTH"/>
</dbReference>
<evidence type="ECO:0000313" key="3">
    <source>
        <dbReference type="Proteomes" id="UP000236724"/>
    </source>
</evidence>
<reference evidence="2 3" key="1">
    <citation type="submission" date="2016-10" db="EMBL/GenBank/DDBJ databases">
        <authorList>
            <person name="de Groot N.N."/>
        </authorList>
    </citation>
    <scope>NUCLEOTIDE SEQUENCE [LARGE SCALE GENOMIC DNA]</scope>
    <source>
        <strain evidence="2">MBHS1</strain>
    </source>
</reference>
<dbReference type="Gene3D" id="3.40.50.300">
    <property type="entry name" value="P-loop containing nucleotide triphosphate hydrolases"/>
    <property type="match status" value="1"/>
</dbReference>
<dbReference type="RefSeq" id="WP_103918528.1">
    <property type="nucleotide sequence ID" value="NZ_FMSV02000052.1"/>
</dbReference>
<dbReference type="EMBL" id="FMSV02000052">
    <property type="protein sequence ID" value="SEH04461.1"/>
    <property type="molecule type" value="Genomic_DNA"/>
</dbReference>
<dbReference type="InterPro" id="IPR027417">
    <property type="entry name" value="P-loop_NTPase"/>
</dbReference>
<dbReference type="Pfam" id="PF13401">
    <property type="entry name" value="AAA_22"/>
    <property type="match status" value="1"/>
</dbReference>
<keyword evidence="3" id="KW-1185">Reference proteome</keyword>
<name>A0A1H6F506_9GAMM</name>
<dbReference type="InterPro" id="IPR049945">
    <property type="entry name" value="AAA_22"/>
</dbReference>
<evidence type="ECO:0000313" key="2">
    <source>
        <dbReference type="EMBL" id="SEH04461.1"/>
    </source>
</evidence>
<accession>A0A1H6F506</accession>
<proteinExistence type="predicted"/>
<evidence type="ECO:0000259" key="1">
    <source>
        <dbReference type="Pfam" id="PF13401"/>
    </source>
</evidence>